<evidence type="ECO:0000313" key="7">
    <source>
        <dbReference type="Proteomes" id="UP000249056"/>
    </source>
</evidence>
<reference evidence="6 7" key="1">
    <citation type="submission" date="2018-06" db="EMBL/GenBank/DDBJ databases">
        <title>Genome Sequence of the Brown Rot Fungal Pathogen Monilinia fructigena.</title>
        <authorList>
            <person name="Landi L."/>
            <person name="De Miccolis Angelini R.M."/>
            <person name="Pollastro S."/>
            <person name="Abate D."/>
            <person name="Faretra F."/>
            <person name="Romanazzi G."/>
        </authorList>
    </citation>
    <scope>NUCLEOTIDE SEQUENCE [LARGE SCALE GENOMIC DNA]</scope>
    <source>
        <strain evidence="6 7">Mfrg269</strain>
    </source>
</reference>
<dbReference type="PANTHER" id="PTHR10314">
    <property type="entry name" value="CYSTATHIONINE BETA-SYNTHASE"/>
    <property type="match status" value="1"/>
</dbReference>
<dbReference type="EMBL" id="QKRW01000129">
    <property type="protein sequence ID" value="RAL57996.1"/>
    <property type="molecule type" value="Genomic_DNA"/>
</dbReference>
<comment type="caution">
    <text evidence="6">The sequence shown here is derived from an EMBL/GenBank/DDBJ whole genome shotgun (WGS) entry which is preliminary data.</text>
</comment>
<dbReference type="InterPro" id="IPR046342">
    <property type="entry name" value="CBS_dom_sf"/>
</dbReference>
<dbReference type="InterPro" id="IPR001216">
    <property type="entry name" value="P-phosphate_BS"/>
</dbReference>
<dbReference type="FunFam" id="3.40.50.1100:FF:000118">
    <property type="entry name" value="Related to CYS4-cystathionine beta-synthase"/>
    <property type="match status" value="1"/>
</dbReference>
<feature type="domain" description="Tryptophan synthase beta chain-like PALP" evidence="4">
    <location>
        <begin position="18"/>
        <end position="68"/>
    </location>
</feature>
<evidence type="ECO:0000256" key="3">
    <source>
        <dbReference type="ARBA" id="ARBA00022898"/>
    </source>
</evidence>
<dbReference type="InterPro" id="IPR000644">
    <property type="entry name" value="CBS_dom"/>
</dbReference>
<keyword evidence="7" id="KW-1185">Reference proteome</keyword>
<gene>
    <name evidence="6" type="ORF">DID88_006625</name>
</gene>
<dbReference type="Pfam" id="PF00291">
    <property type="entry name" value="PALP"/>
    <property type="match status" value="2"/>
</dbReference>
<dbReference type="InterPro" id="IPR001926">
    <property type="entry name" value="TrpB-like_PALP"/>
</dbReference>
<protein>
    <recommendedName>
        <fullName evidence="8">Tryptophan synthase beta chain-like PALP domain-containing protein</fullName>
    </recommendedName>
</protein>
<sequence length="474" mass="51800">MASPTNPARAPVLALSASELIGNTPLVRLNRIPQSLGIEAEVYAKVELFNAGGSIKDRIALRMIEEAEKWYWACSCWCYQRLQDNHYSSRKDVPEKVAVLRALWSYNHSYPNSSCMGCPRVPYWSSKRLVKEIPNSHILDQYANENNPLAHEYGTAEEIWKQTDGKITAVVAGAGTGGTITGLSKGLKRHNKDVKIIAADPHGSILAVPESLNQEHANESYKVEGIGYDFIPDVLDRESVDVWYKTDDRESFAYARRLIAEEGLLVGGSSGSAIAAMVKEFSSTPASPILDSQSKKDPYSGATLRSLRLKPVTSVLADSPCSEAVETMREKGFDQLLSSLPKGDKLVGLVTLEIFSVGSVVVALLAKAQSQMSCSISPTSLKLLPIPRTLVAFLNPLKSNGIEITTDGKKQTTPKRKFVEITLDTPISALSKFFEWNSAAIITEKGSENNGLSKPVAVVTKVDLLSWMVKQTKV</sequence>
<evidence type="ECO:0000256" key="1">
    <source>
        <dbReference type="ARBA" id="ARBA00001933"/>
    </source>
</evidence>
<name>A0A395ICQ9_9HELO</name>
<evidence type="ECO:0000256" key="2">
    <source>
        <dbReference type="ARBA" id="ARBA00007103"/>
    </source>
</evidence>
<evidence type="ECO:0000259" key="4">
    <source>
        <dbReference type="Pfam" id="PF00291"/>
    </source>
</evidence>
<feature type="domain" description="Tryptophan synthase beta chain-like PALP" evidence="4">
    <location>
        <begin position="126"/>
        <end position="279"/>
    </location>
</feature>
<dbReference type="Proteomes" id="UP000249056">
    <property type="component" value="Unassembled WGS sequence"/>
</dbReference>
<comment type="cofactor">
    <cofactor evidence="1">
        <name>pyridoxal 5'-phosphate</name>
        <dbReference type="ChEBI" id="CHEBI:597326"/>
    </cofactor>
</comment>
<dbReference type="Gene3D" id="3.40.50.1100">
    <property type="match status" value="4"/>
</dbReference>
<proteinExistence type="inferred from homology"/>
<feature type="domain" description="CBS" evidence="5">
    <location>
        <begin position="310"/>
        <end position="352"/>
    </location>
</feature>
<dbReference type="OrthoDB" id="728at2759"/>
<dbReference type="InterPro" id="IPR050214">
    <property type="entry name" value="Cys_Synth/Cystath_Beta-Synth"/>
</dbReference>
<accession>A0A395ICQ9</accession>
<evidence type="ECO:0008006" key="8">
    <source>
        <dbReference type="Google" id="ProtNLM"/>
    </source>
</evidence>
<keyword evidence="3" id="KW-0663">Pyridoxal phosphate</keyword>
<dbReference type="SUPFAM" id="SSF53686">
    <property type="entry name" value="Tryptophan synthase beta subunit-like PLP-dependent enzymes"/>
    <property type="match status" value="1"/>
</dbReference>
<dbReference type="GO" id="GO:0006535">
    <property type="term" value="P:cysteine biosynthetic process from serine"/>
    <property type="evidence" value="ECO:0007669"/>
    <property type="project" value="InterPro"/>
</dbReference>
<evidence type="ECO:0000313" key="6">
    <source>
        <dbReference type="EMBL" id="RAL57996.1"/>
    </source>
</evidence>
<comment type="similarity">
    <text evidence="2">Belongs to the cysteine synthase/cystathionine beta-synthase family.</text>
</comment>
<organism evidence="6 7">
    <name type="scientific">Monilinia fructigena</name>
    <dbReference type="NCBI Taxonomy" id="38457"/>
    <lineage>
        <taxon>Eukaryota</taxon>
        <taxon>Fungi</taxon>
        <taxon>Dikarya</taxon>
        <taxon>Ascomycota</taxon>
        <taxon>Pezizomycotina</taxon>
        <taxon>Leotiomycetes</taxon>
        <taxon>Helotiales</taxon>
        <taxon>Sclerotiniaceae</taxon>
        <taxon>Monilinia</taxon>
    </lineage>
</organism>
<dbReference type="PROSITE" id="PS00901">
    <property type="entry name" value="CYS_SYNTHASE"/>
    <property type="match status" value="1"/>
</dbReference>
<dbReference type="CDD" id="cd01561">
    <property type="entry name" value="CBS_like"/>
    <property type="match status" value="1"/>
</dbReference>
<dbReference type="Pfam" id="PF00571">
    <property type="entry name" value="CBS"/>
    <property type="match status" value="1"/>
</dbReference>
<dbReference type="AlphaFoldDB" id="A0A395ICQ9"/>
<dbReference type="InterPro" id="IPR036052">
    <property type="entry name" value="TrpB-like_PALP_sf"/>
</dbReference>
<dbReference type="Gene3D" id="3.10.580.10">
    <property type="entry name" value="CBS-domain"/>
    <property type="match status" value="2"/>
</dbReference>
<evidence type="ECO:0000259" key="5">
    <source>
        <dbReference type="Pfam" id="PF00571"/>
    </source>
</evidence>